<sequence length="93" mass="9964">MGWERSLGADGAGVLGQSQPVQRTGLAPAGSRQPLVLDTAGAYLDQVTTSFADYLGPYQASWAKTPRNKPSLYGPCHLTLLLCPTNHLHRGQM</sequence>
<dbReference type="OrthoDB" id="674604at2759"/>
<dbReference type="Proteomes" id="UP000799440">
    <property type="component" value="Unassembled WGS sequence"/>
</dbReference>
<evidence type="ECO:0000256" key="1">
    <source>
        <dbReference type="SAM" id="MobiDB-lite"/>
    </source>
</evidence>
<proteinExistence type="predicted"/>
<protein>
    <submittedName>
        <fullName evidence="2">Uncharacterized protein</fullName>
    </submittedName>
</protein>
<gene>
    <name evidence="2" type="ORF">M011DRAFT_465283</name>
</gene>
<evidence type="ECO:0000313" key="2">
    <source>
        <dbReference type="EMBL" id="KAF2749607.1"/>
    </source>
</evidence>
<feature type="region of interest" description="Disordered" evidence="1">
    <location>
        <begin position="1"/>
        <end position="30"/>
    </location>
</feature>
<organism evidence="2 3">
    <name type="scientific">Sporormia fimetaria CBS 119925</name>
    <dbReference type="NCBI Taxonomy" id="1340428"/>
    <lineage>
        <taxon>Eukaryota</taxon>
        <taxon>Fungi</taxon>
        <taxon>Dikarya</taxon>
        <taxon>Ascomycota</taxon>
        <taxon>Pezizomycotina</taxon>
        <taxon>Dothideomycetes</taxon>
        <taxon>Pleosporomycetidae</taxon>
        <taxon>Pleosporales</taxon>
        <taxon>Sporormiaceae</taxon>
        <taxon>Sporormia</taxon>
    </lineage>
</organism>
<keyword evidence="3" id="KW-1185">Reference proteome</keyword>
<dbReference type="AlphaFoldDB" id="A0A6A6VKF3"/>
<dbReference type="EMBL" id="MU006565">
    <property type="protein sequence ID" value="KAF2749607.1"/>
    <property type="molecule type" value="Genomic_DNA"/>
</dbReference>
<reference evidence="2" key="1">
    <citation type="journal article" date="2020" name="Stud. Mycol.">
        <title>101 Dothideomycetes genomes: a test case for predicting lifestyles and emergence of pathogens.</title>
        <authorList>
            <person name="Haridas S."/>
            <person name="Albert R."/>
            <person name="Binder M."/>
            <person name="Bloem J."/>
            <person name="Labutti K."/>
            <person name="Salamov A."/>
            <person name="Andreopoulos B."/>
            <person name="Baker S."/>
            <person name="Barry K."/>
            <person name="Bills G."/>
            <person name="Bluhm B."/>
            <person name="Cannon C."/>
            <person name="Castanera R."/>
            <person name="Culley D."/>
            <person name="Daum C."/>
            <person name="Ezra D."/>
            <person name="Gonzalez J."/>
            <person name="Henrissat B."/>
            <person name="Kuo A."/>
            <person name="Liang C."/>
            <person name="Lipzen A."/>
            <person name="Lutzoni F."/>
            <person name="Magnuson J."/>
            <person name="Mondo S."/>
            <person name="Nolan M."/>
            <person name="Ohm R."/>
            <person name="Pangilinan J."/>
            <person name="Park H.-J."/>
            <person name="Ramirez L."/>
            <person name="Alfaro M."/>
            <person name="Sun H."/>
            <person name="Tritt A."/>
            <person name="Yoshinaga Y."/>
            <person name="Zwiers L.-H."/>
            <person name="Turgeon B."/>
            <person name="Goodwin S."/>
            <person name="Spatafora J."/>
            <person name="Crous P."/>
            <person name="Grigoriev I."/>
        </authorList>
    </citation>
    <scope>NUCLEOTIDE SEQUENCE</scope>
    <source>
        <strain evidence="2">CBS 119925</strain>
    </source>
</reference>
<name>A0A6A6VKF3_9PLEO</name>
<accession>A0A6A6VKF3</accession>
<evidence type="ECO:0000313" key="3">
    <source>
        <dbReference type="Proteomes" id="UP000799440"/>
    </source>
</evidence>